<evidence type="ECO:0000313" key="2">
    <source>
        <dbReference type="EMBL" id="QDS74918.1"/>
    </source>
</evidence>
<feature type="region of interest" description="Disordered" evidence="1">
    <location>
        <begin position="1"/>
        <end position="50"/>
    </location>
</feature>
<protein>
    <submittedName>
        <fullName evidence="2">Uncharacterized protein</fullName>
    </submittedName>
</protein>
<keyword evidence="3" id="KW-1185">Reference proteome</keyword>
<reference evidence="2 3" key="1">
    <citation type="submission" date="2019-07" db="EMBL/GenBank/DDBJ databases">
        <title>Finished genome of Venturia effusa.</title>
        <authorList>
            <person name="Young C.A."/>
            <person name="Cox M.P."/>
            <person name="Ganley A.R.D."/>
            <person name="David W.J."/>
        </authorList>
    </citation>
    <scope>NUCLEOTIDE SEQUENCE [LARGE SCALE GENOMIC DNA]</scope>
    <source>
        <strain evidence="3">albino</strain>
    </source>
</reference>
<proteinExistence type="predicted"/>
<feature type="compositionally biased region" description="Low complexity" evidence="1">
    <location>
        <begin position="32"/>
        <end position="48"/>
    </location>
</feature>
<dbReference type="AlphaFoldDB" id="A0A517LGZ5"/>
<dbReference type="OrthoDB" id="3940946at2759"/>
<name>A0A517LGZ5_9PEZI</name>
<accession>A0A517LGZ5</accession>
<organism evidence="2 3">
    <name type="scientific">Venturia effusa</name>
    <dbReference type="NCBI Taxonomy" id="50376"/>
    <lineage>
        <taxon>Eukaryota</taxon>
        <taxon>Fungi</taxon>
        <taxon>Dikarya</taxon>
        <taxon>Ascomycota</taxon>
        <taxon>Pezizomycotina</taxon>
        <taxon>Dothideomycetes</taxon>
        <taxon>Pleosporomycetidae</taxon>
        <taxon>Venturiales</taxon>
        <taxon>Venturiaceae</taxon>
        <taxon>Venturia</taxon>
    </lineage>
</organism>
<evidence type="ECO:0000313" key="3">
    <source>
        <dbReference type="Proteomes" id="UP000316270"/>
    </source>
</evidence>
<dbReference type="Proteomes" id="UP000316270">
    <property type="component" value="Chromosome 12"/>
</dbReference>
<sequence length="136" mass="15367">MAETAAPPPRRRDTASSQASQASMSLRRRITKPSTSNKSSSSSAAPKTCQDSISSYNLSWEKLKPWLEQKYPELQFTEKTLVDDKYIFEVPVGKRLTEQDKREIAKLKDNATTESNAEPRRAITPELLMESDSDEE</sequence>
<dbReference type="EMBL" id="CP042196">
    <property type="protein sequence ID" value="QDS74918.1"/>
    <property type="molecule type" value="Genomic_DNA"/>
</dbReference>
<feature type="region of interest" description="Disordered" evidence="1">
    <location>
        <begin position="109"/>
        <end position="136"/>
    </location>
</feature>
<feature type="compositionally biased region" description="Basic and acidic residues" evidence="1">
    <location>
        <begin position="109"/>
        <end position="123"/>
    </location>
</feature>
<gene>
    <name evidence="2" type="ORF">FKW77_004182</name>
</gene>
<evidence type="ECO:0000256" key="1">
    <source>
        <dbReference type="SAM" id="MobiDB-lite"/>
    </source>
</evidence>
<feature type="compositionally biased region" description="Low complexity" evidence="1">
    <location>
        <begin position="15"/>
        <end position="25"/>
    </location>
</feature>